<dbReference type="Proteomes" id="UP000006753">
    <property type="component" value="Unassembled WGS sequence"/>
</dbReference>
<keyword evidence="8" id="KW-1185">Reference proteome</keyword>
<sequence length="438" mass="47926">MPTLEKNCSPKVVGDLACQHDSYLRTLESEVVSCIEHTPQAKANGSKKSSKNAAPEEPSKSWLIECADSVLFPEGGGQPTDYGTLTPLSTPPEEPIAIKVIERQGLRCIYRSSKPLKPGTLVRQDVDFSRRWDHMQQHTGQHLLSAVMDRYDNLETLGWGMGAENDVNYVDLPRKPSAEEMQIIQEKCNEAIRNNHQITVETTPHDAKSDSLPGDYDKEKGVVRVIKIADIDENPCCGTHLAQTSHIALILLHHTQSIRGTNTRMFFTAGDRAIRLATSSIRSLRSIGGILSSGTAPDDVLSSVKRMSDNVSDLNRKSNKLLLEIAKFEGERVKADLAAGKKAWVYRPSPGLDFINSVCFEVKDQLEEGGLVVLASGEGKSGGAVVLVGEKGLVESFTERMKGVVSSIKGGGKGERWQGKVVEWKKGEIEALRTLVEG</sequence>
<dbReference type="OrthoDB" id="288942at2759"/>
<dbReference type="PANTHER" id="PTHR43462">
    <property type="entry name" value="ALANYL-TRNA EDITING PROTEIN"/>
    <property type="match status" value="1"/>
</dbReference>
<dbReference type="OMA" id="KYDTTSW"/>
<keyword evidence="4" id="KW-0175">Coiled coil</keyword>
<keyword evidence="3" id="KW-0862">Zinc</keyword>
<dbReference type="PANTHER" id="PTHR43462:SF1">
    <property type="entry name" value="ALANYL-TRNA EDITING PROTEIN AARSD1"/>
    <property type="match status" value="1"/>
</dbReference>
<dbReference type="Gene3D" id="3.30.980.10">
    <property type="entry name" value="Threonyl-trna Synthetase, Chain A, domain 2"/>
    <property type="match status" value="1"/>
</dbReference>
<dbReference type="Pfam" id="PF07973">
    <property type="entry name" value="tRNA_SAD"/>
    <property type="match status" value="1"/>
</dbReference>
<gene>
    <name evidence="7" type="ORF">MBM_06271</name>
</gene>
<organism evidence="7 8">
    <name type="scientific">Marssonina brunnea f. sp. multigermtubi (strain MB_m1)</name>
    <name type="common">Marssonina leaf spot fungus</name>
    <dbReference type="NCBI Taxonomy" id="1072389"/>
    <lineage>
        <taxon>Eukaryota</taxon>
        <taxon>Fungi</taxon>
        <taxon>Dikarya</taxon>
        <taxon>Ascomycota</taxon>
        <taxon>Pezizomycotina</taxon>
        <taxon>Leotiomycetes</taxon>
        <taxon>Helotiales</taxon>
        <taxon>Drepanopezizaceae</taxon>
        <taxon>Drepanopeziza</taxon>
    </lineage>
</organism>
<feature type="region of interest" description="Disordered" evidence="5">
    <location>
        <begin position="40"/>
        <end position="59"/>
    </location>
</feature>
<evidence type="ECO:0000256" key="1">
    <source>
        <dbReference type="ARBA" id="ARBA00001947"/>
    </source>
</evidence>
<dbReference type="SUPFAM" id="SSF55186">
    <property type="entry name" value="ThrRS/AlaRS common domain"/>
    <property type="match status" value="1"/>
</dbReference>
<reference evidence="7 8" key="1">
    <citation type="journal article" date="2012" name="BMC Genomics">
        <title>Sequencing the genome of Marssonina brunnea reveals fungus-poplar co-evolution.</title>
        <authorList>
            <person name="Zhu S."/>
            <person name="Cao Y.-Z."/>
            <person name="Jiang C."/>
            <person name="Tan B.-Y."/>
            <person name="Wang Z."/>
            <person name="Feng S."/>
            <person name="Zhang L."/>
            <person name="Su X.-H."/>
            <person name="Brejova B."/>
            <person name="Vinar T."/>
            <person name="Xu M."/>
            <person name="Wang M.-X."/>
            <person name="Zhang S.-G."/>
            <person name="Huang M.-R."/>
            <person name="Wu R."/>
            <person name="Zhou Y."/>
        </authorList>
    </citation>
    <scope>NUCLEOTIDE SEQUENCE [LARGE SCALE GENOMIC DNA]</scope>
    <source>
        <strain evidence="7 8">MB_m1</strain>
    </source>
</reference>
<feature type="compositionally biased region" description="Low complexity" evidence="5">
    <location>
        <begin position="41"/>
        <end position="53"/>
    </location>
</feature>
<dbReference type="HOGENOM" id="CLU_004485_7_1_1"/>
<keyword evidence="7" id="KW-0436">Ligase</keyword>
<dbReference type="GO" id="GO:0043039">
    <property type="term" value="P:tRNA aminoacylation"/>
    <property type="evidence" value="ECO:0007669"/>
    <property type="project" value="InterPro"/>
</dbReference>
<dbReference type="RefSeq" id="XP_007294160.1">
    <property type="nucleotide sequence ID" value="XM_007294098.1"/>
</dbReference>
<dbReference type="GO" id="GO:0046872">
    <property type="term" value="F:metal ion binding"/>
    <property type="evidence" value="ECO:0007669"/>
    <property type="project" value="UniProtKB-KW"/>
</dbReference>
<keyword evidence="2" id="KW-0479">Metal-binding</keyword>
<dbReference type="SMART" id="SM00863">
    <property type="entry name" value="tRNA_SAD"/>
    <property type="match status" value="1"/>
</dbReference>
<evidence type="ECO:0000256" key="2">
    <source>
        <dbReference type="ARBA" id="ARBA00022723"/>
    </source>
</evidence>
<evidence type="ECO:0000313" key="8">
    <source>
        <dbReference type="Proteomes" id="UP000006753"/>
    </source>
</evidence>
<evidence type="ECO:0000256" key="5">
    <source>
        <dbReference type="SAM" id="MobiDB-lite"/>
    </source>
</evidence>
<dbReference type="InterPro" id="IPR018163">
    <property type="entry name" value="Thr/Ala-tRNA-synth_IIc_edit"/>
</dbReference>
<name>K1X4S9_MARBU</name>
<dbReference type="GO" id="GO:0005524">
    <property type="term" value="F:ATP binding"/>
    <property type="evidence" value="ECO:0007669"/>
    <property type="project" value="InterPro"/>
</dbReference>
<dbReference type="Gene3D" id="2.40.30.130">
    <property type="match status" value="1"/>
</dbReference>
<feature type="coiled-coil region" evidence="4">
    <location>
        <begin position="304"/>
        <end position="331"/>
    </location>
</feature>
<dbReference type="FunCoup" id="K1X4S9">
    <property type="interactions" value="239"/>
</dbReference>
<dbReference type="InterPro" id="IPR012947">
    <property type="entry name" value="tRNA_SAD"/>
</dbReference>
<evidence type="ECO:0000256" key="4">
    <source>
        <dbReference type="SAM" id="Coils"/>
    </source>
</evidence>
<proteinExistence type="predicted"/>
<evidence type="ECO:0000259" key="6">
    <source>
        <dbReference type="SMART" id="SM00863"/>
    </source>
</evidence>
<dbReference type="GeneID" id="18762206"/>
<evidence type="ECO:0000256" key="3">
    <source>
        <dbReference type="ARBA" id="ARBA00022833"/>
    </source>
</evidence>
<dbReference type="InParanoid" id="K1X4S9"/>
<dbReference type="STRING" id="1072389.K1X4S9"/>
<evidence type="ECO:0000313" key="7">
    <source>
        <dbReference type="EMBL" id="EKD15643.1"/>
    </source>
</evidence>
<dbReference type="AlphaFoldDB" id="K1X4S9"/>
<dbReference type="InterPro" id="IPR051335">
    <property type="entry name" value="Alanyl-tRNA_Editing_Enzymes"/>
</dbReference>
<dbReference type="EMBL" id="JH921441">
    <property type="protein sequence ID" value="EKD15643.1"/>
    <property type="molecule type" value="Genomic_DNA"/>
</dbReference>
<keyword evidence="7" id="KW-0030">Aminoacyl-tRNA synthetase</keyword>
<protein>
    <submittedName>
        <fullName evidence="7">Putative alanyl-tRNA synthetase domain-containing protein 1</fullName>
    </submittedName>
</protein>
<dbReference type="KEGG" id="mbe:MBM_06271"/>
<dbReference type="GO" id="GO:0004812">
    <property type="term" value="F:aminoacyl-tRNA ligase activity"/>
    <property type="evidence" value="ECO:0007669"/>
    <property type="project" value="UniProtKB-KW"/>
</dbReference>
<accession>K1X4S9</accession>
<dbReference type="eggNOG" id="KOG2105">
    <property type="taxonomic scope" value="Eukaryota"/>
</dbReference>
<feature type="domain" description="Threonyl/alanyl tRNA synthetase SAD" evidence="6">
    <location>
        <begin position="223"/>
        <end position="266"/>
    </location>
</feature>
<comment type="cofactor">
    <cofactor evidence="1">
        <name>Zn(2+)</name>
        <dbReference type="ChEBI" id="CHEBI:29105"/>
    </cofactor>
</comment>
<dbReference type="GO" id="GO:0002196">
    <property type="term" value="F:Ser-tRNA(Ala) deacylase activity"/>
    <property type="evidence" value="ECO:0007669"/>
    <property type="project" value="TreeGrafter"/>
</dbReference>